<dbReference type="InterPro" id="IPR032676">
    <property type="entry name" value="YkuD_2"/>
</dbReference>
<sequence length="210" mass="22984">MLAIFKIIPFFLSLSIIFPPKTTSKPVVVAVKESSLYESCGLSGIVSDAVFEEAMAGIEKYKPEKPVVTIVDFSLPSTEKRFFVIDLEQKKLLVATWVAHGKNSGDNMARKFSNVMESHQSSLGFYKVGSQINSPKHGAALLLHGLEKGLNDNARRREIIIHGATYVSESFIKQHGRLGRSYGCPALPTDIIPQVIPVLADGSLLYIHGA</sequence>
<accession>A0ABV7YQY3</accession>
<evidence type="ECO:0000313" key="1">
    <source>
        <dbReference type="EMBL" id="MFC3809267.1"/>
    </source>
</evidence>
<dbReference type="PANTHER" id="PTHR38477:SF1">
    <property type="entry name" value="MUREIN L,D-TRANSPEPTIDASE CATALYTIC DOMAIN FAMILY PROTEIN"/>
    <property type="match status" value="1"/>
</dbReference>
<dbReference type="PANTHER" id="PTHR38477">
    <property type="entry name" value="HYPOTHETICAL EXPORTED PROTEIN"/>
    <property type="match status" value="1"/>
</dbReference>
<gene>
    <name evidence="1" type="ORF">ACFOOI_01255</name>
</gene>
<dbReference type="Pfam" id="PF13645">
    <property type="entry name" value="YkuD_2"/>
    <property type="match status" value="1"/>
</dbReference>
<protein>
    <submittedName>
        <fullName evidence="1">Murein L,D-transpeptidase catalytic domain family protein</fullName>
    </submittedName>
</protein>
<comment type="caution">
    <text evidence="1">The sequence shown here is derived from an EMBL/GenBank/DDBJ whole genome shotgun (WGS) entry which is preliminary data.</text>
</comment>
<dbReference type="EMBL" id="JBHRYQ010000001">
    <property type="protein sequence ID" value="MFC3809267.1"/>
    <property type="molecule type" value="Genomic_DNA"/>
</dbReference>
<keyword evidence="2" id="KW-1185">Reference proteome</keyword>
<reference evidence="2" key="1">
    <citation type="journal article" date="2019" name="Int. J. Syst. Evol. Microbiol.">
        <title>The Global Catalogue of Microorganisms (GCM) 10K type strain sequencing project: providing services to taxonomists for standard genome sequencing and annotation.</title>
        <authorList>
            <consortium name="The Broad Institute Genomics Platform"/>
            <consortium name="The Broad Institute Genome Sequencing Center for Infectious Disease"/>
            <person name="Wu L."/>
            <person name="Ma J."/>
        </authorList>
    </citation>
    <scope>NUCLEOTIDE SEQUENCE [LARGE SCALE GENOMIC DNA]</scope>
    <source>
        <strain evidence="2">CECT 7956</strain>
    </source>
</reference>
<dbReference type="Proteomes" id="UP001595616">
    <property type="component" value="Unassembled WGS sequence"/>
</dbReference>
<name>A0ABV7YQY3_9BACT</name>
<evidence type="ECO:0000313" key="2">
    <source>
        <dbReference type="Proteomes" id="UP001595616"/>
    </source>
</evidence>
<organism evidence="1 2">
    <name type="scientific">Lacihabitans lacunae</name>
    <dbReference type="NCBI Taxonomy" id="1028214"/>
    <lineage>
        <taxon>Bacteria</taxon>
        <taxon>Pseudomonadati</taxon>
        <taxon>Bacteroidota</taxon>
        <taxon>Cytophagia</taxon>
        <taxon>Cytophagales</taxon>
        <taxon>Leadbetterellaceae</taxon>
        <taxon>Lacihabitans</taxon>
    </lineage>
</organism>
<proteinExistence type="predicted"/>
<dbReference type="RefSeq" id="WP_379834086.1">
    <property type="nucleotide sequence ID" value="NZ_JBHRYQ010000001.1"/>
</dbReference>